<accession>A0ACB9L9L4</accession>
<proteinExistence type="predicted"/>
<reference evidence="1 2" key="1">
    <citation type="journal article" date="2022" name="DNA Res.">
        <title>Chromosomal-level genome assembly of the orchid tree Bauhinia variegata (Leguminosae; Cercidoideae) supports the allotetraploid origin hypothesis of Bauhinia.</title>
        <authorList>
            <person name="Zhong Y."/>
            <person name="Chen Y."/>
            <person name="Zheng D."/>
            <person name="Pang J."/>
            <person name="Liu Y."/>
            <person name="Luo S."/>
            <person name="Meng S."/>
            <person name="Qian L."/>
            <person name="Wei D."/>
            <person name="Dai S."/>
            <person name="Zhou R."/>
        </authorList>
    </citation>
    <scope>NUCLEOTIDE SEQUENCE [LARGE SCALE GENOMIC DNA]</scope>
    <source>
        <strain evidence="1">BV-YZ2020</strain>
    </source>
</reference>
<keyword evidence="2" id="KW-1185">Reference proteome</keyword>
<organism evidence="1 2">
    <name type="scientific">Bauhinia variegata</name>
    <name type="common">Purple orchid tree</name>
    <name type="synonym">Phanera variegata</name>
    <dbReference type="NCBI Taxonomy" id="167791"/>
    <lineage>
        <taxon>Eukaryota</taxon>
        <taxon>Viridiplantae</taxon>
        <taxon>Streptophyta</taxon>
        <taxon>Embryophyta</taxon>
        <taxon>Tracheophyta</taxon>
        <taxon>Spermatophyta</taxon>
        <taxon>Magnoliopsida</taxon>
        <taxon>eudicotyledons</taxon>
        <taxon>Gunneridae</taxon>
        <taxon>Pentapetalae</taxon>
        <taxon>rosids</taxon>
        <taxon>fabids</taxon>
        <taxon>Fabales</taxon>
        <taxon>Fabaceae</taxon>
        <taxon>Cercidoideae</taxon>
        <taxon>Cercideae</taxon>
        <taxon>Bauhiniinae</taxon>
        <taxon>Bauhinia</taxon>
    </lineage>
</organism>
<gene>
    <name evidence="1" type="ORF">L6164_029535</name>
</gene>
<name>A0ACB9L9L4_BAUVA</name>
<dbReference type="EMBL" id="CM039437">
    <property type="protein sequence ID" value="KAI4306243.1"/>
    <property type="molecule type" value="Genomic_DNA"/>
</dbReference>
<dbReference type="Proteomes" id="UP000828941">
    <property type="component" value="Chromosome 12"/>
</dbReference>
<protein>
    <submittedName>
        <fullName evidence="1">Uncharacterized protein</fullName>
    </submittedName>
</protein>
<comment type="caution">
    <text evidence="1">The sequence shown here is derived from an EMBL/GenBank/DDBJ whole genome shotgun (WGS) entry which is preliminary data.</text>
</comment>
<sequence>MVVQKSAAVFYWFITSVAQSKHSPLHPLVSFPGDSTNPREGTFTYLTKTEIPTTLFSEALQRFQVTEGSSQTSKSVEFSLLYKLEDEEIMGDEPEHDSGSASELYSDTVNSFTE</sequence>
<evidence type="ECO:0000313" key="1">
    <source>
        <dbReference type="EMBL" id="KAI4306243.1"/>
    </source>
</evidence>
<evidence type="ECO:0000313" key="2">
    <source>
        <dbReference type="Proteomes" id="UP000828941"/>
    </source>
</evidence>